<name>A0AAE1SMS3_9SOLA</name>
<evidence type="ECO:0000313" key="1">
    <source>
        <dbReference type="EMBL" id="KAK4372526.1"/>
    </source>
</evidence>
<protein>
    <submittedName>
        <fullName evidence="1">Uncharacterized protein</fullName>
    </submittedName>
</protein>
<proteinExistence type="predicted"/>
<dbReference type="InterPro" id="IPR032675">
    <property type="entry name" value="LRR_dom_sf"/>
</dbReference>
<dbReference type="EMBL" id="JAVYJV010000004">
    <property type="protein sequence ID" value="KAK4372526.1"/>
    <property type="molecule type" value="Genomic_DNA"/>
</dbReference>
<dbReference type="Proteomes" id="UP001291623">
    <property type="component" value="Unassembled WGS sequence"/>
</dbReference>
<dbReference type="PANTHER" id="PTHR15140">
    <property type="entry name" value="TUBULIN-SPECIFIC CHAPERONE E"/>
    <property type="match status" value="1"/>
</dbReference>
<comment type="caution">
    <text evidence="1">The sequence shown here is derived from an EMBL/GenBank/DDBJ whole genome shotgun (WGS) entry which is preliminary data.</text>
</comment>
<organism evidence="1 2">
    <name type="scientific">Anisodus tanguticus</name>
    <dbReference type="NCBI Taxonomy" id="243964"/>
    <lineage>
        <taxon>Eukaryota</taxon>
        <taxon>Viridiplantae</taxon>
        <taxon>Streptophyta</taxon>
        <taxon>Embryophyta</taxon>
        <taxon>Tracheophyta</taxon>
        <taxon>Spermatophyta</taxon>
        <taxon>Magnoliopsida</taxon>
        <taxon>eudicotyledons</taxon>
        <taxon>Gunneridae</taxon>
        <taxon>Pentapetalae</taxon>
        <taxon>asterids</taxon>
        <taxon>lamiids</taxon>
        <taxon>Solanales</taxon>
        <taxon>Solanaceae</taxon>
        <taxon>Solanoideae</taxon>
        <taxon>Hyoscyameae</taxon>
        <taxon>Anisodus</taxon>
    </lineage>
</organism>
<accession>A0AAE1SMS3</accession>
<dbReference type="SUPFAM" id="SSF52058">
    <property type="entry name" value="L domain-like"/>
    <property type="match status" value="1"/>
</dbReference>
<evidence type="ECO:0000313" key="2">
    <source>
        <dbReference type="Proteomes" id="UP001291623"/>
    </source>
</evidence>
<keyword evidence="2" id="KW-1185">Reference proteome</keyword>
<sequence>MDVLLRKCPNLQELGISIFSDEWYSADICTSGPNLKSLTQLQLLDICFRGSNIIISELHLPSNLKELALEVPHLLSVGSLIAGLPCLEYRELMDWRRESGEWCLGDITFDKLKFLKLVELNISRWDASEASFPQLVTLVIKRCYQLEEIPLSFADIPTLEQIKLIACYNKSLKASAVKIKEEIKDIQGSDHLNLIIEIH</sequence>
<gene>
    <name evidence="1" type="ORF">RND71_007910</name>
</gene>
<dbReference type="PANTHER" id="PTHR15140:SF44">
    <property type="entry name" value="LATE BLIGHT RESISTANCE PROTEIN HOMOLOG R1B-23 ISOFORM X1"/>
    <property type="match status" value="1"/>
</dbReference>
<dbReference type="Gene3D" id="3.80.10.10">
    <property type="entry name" value="Ribonuclease Inhibitor"/>
    <property type="match status" value="1"/>
</dbReference>
<reference evidence="1" key="1">
    <citation type="submission" date="2023-12" db="EMBL/GenBank/DDBJ databases">
        <title>Genome assembly of Anisodus tanguticus.</title>
        <authorList>
            <person name="Wang Y.-J."/>
        </authorList>
    </citation>
    <scope>NUCLEOTIDE SEQUENCE</scope>
    <source>
        <strain evidence="1">KB-2021</strain>
        <tissue evidence="1">Leaf</tissue>
    </source>
</reference>
<dbReference type="AlphaFoldDB" id="A0AAE1SMS3"/>